<evidence type="ECO:0000313" key="2">
    <source>
        <dbReference type="EMBL" id="CAD7282711.1"/>
    </source>
</evidence>
<feature type="region of interest" description="Disordered" evidence="1">
    <location>
        <begin position="33"/>
        <end position="59"/>
    </location>
</feature>
<keyword evidence="3" id="KW-1185">Reference proteome</keyword>
<dbReference type="AlphaFoldDB" id="A0A7R9BYW4"/>
<dbReference type="EMBL" id="CAJPEX010004207">
    <property type="protein sequence ID" value="CAG0922863.1"/>
    <property type="molecule type" value="Genomic_DNA"/>
</dbReference>
<name>A0A7R9BYW4_9CRUS</name>
<accession>A0A7R9BYW4</accession>
<sequence length="71" mass="7896">MVFELSKNGPQVALGDKCDAKCFDYSKSGAKAKSSPFGQDNSWNSNKAAQQSNNGWGQFKNKQNFVNMHMF</sequence>
<dbReference type="EMBL" id="OA886244">
    <property type="protein sequence ID" value="CAD7282711.1"/>
    <property type="molecule type" value="Genomic_DNA"/>
</dbReference>
<evidence type="ECO:0000256" key="1">
    <source>
        <dbReference type="SAM" id="MobiDB-lite"/>
    </source>
</evidence>
<organism evidence="2">
    <name type="scientific">Notodromas monacha</name>
    <dbReference type="NCBI Taxonomy" id="399045"/>
    <lineage>
        <taxon>Eukaryota</taxon>
        <taxon>Metazoa</taxon>
        <taxon>Ecdysozoa</taxon>
        <taxon>Arthropoda</taxon>
        <taxon>Crustacea</taxon>
        <taxon>Oligostraca</taxon>
        <taxon>Ostracoda</taxon>
        <taxon>Podocopa</taxon>
        <taxon>Podocopida</taxon>
        <taxon>Cypridocopina</taxon>
        <taxon>Cypridoidea</taxon>
        <taxon>Cyprididae</taxon>
        <taxon>Notodromas</taxon>
    </lineage>
</organism>
<feature type="compositionally biased region" description="Polar residues" evidence="1">
    <location>
        <begin position="36"/>
        <end position="59"/>
    </location>
</feature>
<proteinExistence type="predicted"/>
<evidence type="ECO:0000313" key="3">
    <source>
        <dbReference type="Proteomes" id="UP000678499"/>
    </source>
</evidence>
<dbReference type="Proteomes" id="UP000678499">
    <property type="component" value="Unassembled WGS sequence"/>
</dbReference>
<protein>
    <submittedName>
        <fullName evidence="2">Uncharacterized protein</fullName>
    </submittedName>
</protein>
<reference evidence="2" key="1">
    <citation type="submission" date="2020-11" db="EMBL/GenBank/DDBJ databases">
        <authorList>
            <person name="Tran Van P."/>
        </authorList>
    </citation>
    <scope>NUCLEOTIDE SEQUENCE</scope>
</reference>
<gene>
    <name evidence="2" type="ORF">NMOB1V02_LOCUS10332</name>
</gene>